<evidence type="ECO:0000256" key="1">
    <source>
        <dbReference type="SAM" id="MobiDB-lite"/>
    </source>
</evidence>
<dbReference type="EMBL" id="JAUDEA010000023">
    <property type="protein sequence ID" value="MDM8271903.1"/>
    <property type="molecule type" value="Genomic_DNA"/>
</dbReference>
<reference evidence="2 3" key="3">
    <citation type="submission" date="2023-06" db="EMBL/GenBank/DDBJ databases">
        <authorList>
            <person name="Zeman M."/>
            <person name="Kubasova T."/>
            <person name="Jahodarova E."/>
            <person name="Nykrynova M."/>
            <person name="Rychlik I."/>
        </authorList>
    </citation>
    <scope>NUCLEOTIDE SEQUENCE [LARGE SCALE GENOMIC DNA]</scope>
    <source>
        <strain evidence="2 3">153_Feed</strain>
    </source>
</reference>
<name>A0ABT7V5M9_9ACTN</name>
<protein>
    <submittedName>
        <fullName evidence="2">Uncharacterized protein</fullName>
    </submittedName>
</protein>
<reference evidence="2 3" key="2">
    <citation type="submission" date="2023-06" db="EMBL/GenBank/DDBJ databases">
        <title>Identification and characterization of horizontal gene transfer across gut microbiota members of farm animals based on homology search.</title>
        <authorList>
            <person name="Schwarzerova J."/>
            <person name="Nykrynova M."/>
            <person name="Jureckova K."/>
            <person name="Cejkova D."/>
            <person name="Rychlik I."/>
        </authorList>
    </citation>
    <scope>NUCLEOTIDE SEQUENCE [LARGE SCALE GENOMIC DNA]</scope>
    <source>
        <strain evidence="2 3">153_Feed</strain>
    </source>
</reference>
<proteinExistence type="predicted"/>
<accession>A0ABT7V5M9</accession>
<feature type="region of interest" description="Disordered" evidence="1">
    <location>
        <begin position="37"/>
        <end position="57"/>
    </location>
</feature>
<dbReference type="RefSeq" id="WP_289511978.1">
    <property type="nucleotide sequence ID" value="NZ_JAUDEA010000023.1"/>
</dbReference>
<organism evidence="2 3">
    <name type="scientific">Thermophilibacter provencensis</name>
    <dbReference type="NCBI Taxonomy" id="1852386"/>
    <lineage>
        <taxon>Bacteria</taxon>
        <taxon>Bacillati</taxon>
        <taxon>Actinomycetota</taxon>
        <taxon>Coriobacteriia</taxon>
        <taxon>Coriobacteriales</taxon>
        <taxon>Atopobiaceae</taxon>
        <taxon>Thermophilibacter</taxon>
    </lineage>
</organism>
<sequence length="57" mass="6496">MGEKSLPEVIWLEDGREVPFEPAEPPRRWLEESLEWASGDAHEGEPPEDGPAELVWL</sequence>
<keyword evidence="3" id="KW-1185">Reference proteome</keyword>
<comment type="caution">
    <text evidence="2">The sequence shown here is derived from an EMBL/GenBank/DDBJ whole genome shotgun (WGS) entry which is preliminary data.</text>
</comment>
<evidence type="ECO:0000313" key="3">
    <source>
        <dbReference type="Proteomes" id="UP001529256"/>
    </source>
</evidence>
<reference evidence="3" key="1">
    <citation type="submission" date="2023-06" db="EMBL/GenBank/DDBJ databases">
        <title>Identification and characterization of horizontal gene transfer across gut microbiota members of farm animals based on homology search.</title>
        <authorList>
            <person name="Zeman M."/>
            <person name="Kubasova T."/>
            <person name="Jahodarova E."/>
            <person name="Nykrynova M."/>
            <person name="Rychlik I."/>
        </authorList>
    </citation>
    <scope>NUCLEOTIDE SEQUENCE [LARGE SCALE GENOMIC DNA]</scope>
    <source>
        <strain evidence="3">153_Feed</strain>
    </source>
</reference>
<gene>
    <name evidence="2" type="ORF">QUW25_09525</name>
</gene>
<dbReference type="Proteomes" id="UP001529256">
    <property type="component" value="Unassembled WGS sequence"/>
</dbReference>
<evidence type="ECO:0000313" key="2">
    <source>
        <dbReference type="EMBL" id="MDM8271903.1"/>
    </source>
</evidence>